<dbReference type="PANTHER" id="PTHR46825:SF7">
    <property type="entry name" value="D-ALANYL-D-ALANINE CARBOXYPEPTIDASE"/>
    <property type="match status" value="1"/>
</dbReference>
<feature type="domain" description="Beta-lactamase-related" evidence="1">
    <location>
        <begin position="65"/>
        <end position="247"/>
    </location>
</feature>
<accession>A0A382RWX3</accession>
<feature type="non-terminal residue" evidence="2">
    <location>
        <position position="310"/>
    </location>
</feature>
<protein>
    <recommendedName>
        <fullName evidence="1">Beta-lactamase-related domain-containing protein</fullName>
    </recommendedName>
</protein>
<evidence type="ECO:0000313" key="2">
    <source>
        <dbReference type="EMBL" id="SVD01161.1"/>
    </source>
</evidence>
<dbReference type="PANTHER" id="PTHR46825">
    <property type="entry name" value="D-ALANYL-D-ALANINE-CARBOXYPEPTIDASE/ENDOPEPTIDASE AMPH"/>
    <property type="match status" value="1"/>
</dbReference>
<dbReference type="InterPro" id="IPR001466">
    <property type="entry name" value="Beta-lactam-related"/>
</dbReference>
<sequence>MNFSAIKLLTFILVIFPGLAVSNTQEAQSNENLVVLESNSDLPNFSTPTIYASFNDNLKSEFTKAVEREFNAASKRAGISVAVYTKDKLWVYSQGIADSTTEMTINTPILIGSTSKTLVSSLILMQIEQGLYNIDSSLESVLSGHPDYSTFDKNIINPKVTIEELLSMRSGLPNYNDNKKGLSGLFKSSSWKPSQNIQLNKSPYVKPGVFDYNDTNLALLGLIAEYHGGNDLYSLYKQTFFDKLDLTLVPLSSSIIRMNPAMPYDNLRPWAEGFGNVIEAAPFTFEYWIKGQSRMRWACCWMVSTPANLS</sequence>
<dbReference type="InterPro" id="IPR050491">
    <property type="entry name" value="AmpC-like"/>
</dbReference>
<organism evidence="2">
    <name type="scientific">marine metagenome</name>
    <dbReference type="NCBI Taxonomy" id="408172"/>
    <lineage>
        <taxon>unclassified sequences</taxon>
        <taxon>metagenomes</taxon>
        <taxon>ecological metagenomes</taxon>
    </lineage>
</organism>
<reference evidence="2" key="1">
    <citation type="submission" date="2018-05" db="EMBL/GenBank/DDBJ databases">
        <authorList>
            <person name="Lanie J.A."/>
            <person name="Ng W.-L."/>
            <person name="Kazmierczak K.M."/>
            <person name="Andrzejewski T.M."/>
            <person name="Davidsen T.M."/>
            <person name="Wayne K.J."/>
            <person name="Tettelin H."/>
            <person name="Glass J.I."/>
            <person name="Rusch D."/>
            <person name="Podicherti R."/>
            <person name="Tsui H.-C.T."/>
            <person name="Winkler M.E."/>
        </authorList>
    </citation>
    <scope>NUCLEOTIDE SEQUENCE</scope>
</reference>
<dbReference type="Pfam" id="PF00144">
    <property type="entry name" value="Beta-lactamase"/>
    <property type="match status" value="1"/>
</dbReference>
<dbReference type="Gene3D" id="3.40.710.10">
    <property type="entry name" value="DD-peptidase/beta-lactamase superfamily"/>
    <property type="match status" value="1"/>
</dbReference>
<gene>
    <name evidence="2" type="ORF">METZ01_LOCUS354015</name>
</gene>
<evidence type="ECO:0000259" key="1">
    <source>
        <dbReference type="Pfam" id="PF00144"/>
    </source>
</evidence>
<proteinExistence type="predicted"/>
<dbReference type="AlphaFoldDB" id="A0A382RWX3"/>
<dbReference type="EMBL" id="UINC01124188">
    <property type="protein sequence ID" value="SVD01161.1"/>
    <property type="molecule type" value="Genomic_DNA"/>
</dbReference>
<dbReference type="InterPro" id="IPR012338">
    <property type="entry name" value="Beta-lactam/transpept-like"/>
</dbReference>
<name>A0A382RWX3_9ZZZZ</name>
<dbReference type="SUPFAM" id="SSF56601">
    <property type="entry name" value="beta-lactamase/transpeptidase-like"/>
    <property type="match status" value="1"/>
</dbReference>